<evidence type="ECO:0000313" key="4">
    <source>
        <dbReference type="EMBL" id="GFH54682.1"/>
    </source>
</evidence>
<keyword evidence="1 3" id="KW-0802">TPR repeat</keyword>
<protein>
    <recommendedName>
        <fullName evidence="6">MalT-like TPR region domain-containing protein</fullName>
    </recommendedName>
</protein>
<dbReference type="PANTHER" id="PTHR12558">
    <property type="entry name" value="CELL DIVISION CYCLE 16,23,27"/>
    <property type="match status" value="1"/>
</dbReference>
<dbReference type="PROSITE" id="PS50005">
    <property type="entry name" value="TPR"/>
    <property type="match status" value="1"/>
</dbReference>
<dbReference type="PANTHER" id="PTHR12558:SF13">
    <property type="entry name" value="CELL DIVISION CYCLE PROTEIN 27 HOMOLOG"/>
    <property type="match status" value="1"/>
</dbReference>
<comment type="similarity">
    <text evidence="2">Belongs to the APC3/CDC27 family.</text>
</comment>
<sequence>MKHISYTSTHTYPSGGSSGGNDFRFYEKEADEKFKRGLWSEAESIYNTALGLATSDKGIGPQSMHCSRLLQKLSNVYLRQSNLQNALEALNESISLIEVSSEAPKLTQHLLSLLYDKGNILVLCNRNNEALQVCQLSISILQRHSEFAQDFALQGLIYSRIGKIHQCEDNRELAVEAFEKAIHLKKLGRDKYPKQSIFSDVLTLANLYESANNVHQAISTFLECISISEKENSFPIFIPTSLLHLQLGKLYIKAEKMDLCKRHLKESVKIELLQKESSSPLFNLCTLLKALEILSLVYDQCDEFEDAIQCIQQILQLLESEKTIAASVSSNVADIWIKLGTLHSKLGKQEEASAAFRRARSSAPLKISYQYKQMGASAA</sequence>
<name>A0AAD3CZ62_9STRA</name>
<organism evidence="4 5">
    <name type="scientific">Chaetoceros tenuissimus</name>
    <dbReference type="NCBI Taxonomy" id="426638"/>
    <lineage>
        <taxon>Eukaryota</taxon>
        <taxon>Sar</taxon>
        <taxon>Stramenopiles</taxon>
        <taxon>Ochrophyta</taxon>
        <taxon>Bacillariophyta</taxon>
        <taxon>Coscinodiscophyceae</taxon>
        <taxon>Chaetocerotophycidae</taxon>
        <taxon>Chaetocerotales</taxon>
        <taxon>Chaetocerotaceae</taxon>
        <taxon>Chaetoceros</taxon>
    </lineage>
</organism>
<evidence type="ECO:0008006" key="6">
    <source>
        <dbReference type="Google" id="ProtNLM"/>
    </source>
</evidence>
<evidence type="ECO:0000256" key="2">
    <source>
        <dbReference type="ARBA" id="ARBA00038210"/>
    </source>
</evidence>
<keyword evidence="5" id="KW-1185">Reference proteome</keyword>
<dbReference type="InterPro" id="IPR019734">
    <property type="entry name" value="TPR_rpt"/>
</dbReference>
<comment type="caution">
    <text evidence="4">The sequence shown here is derived from an EMBL/GenBank/DDBJ whole genome shotgun (WGS) entry which is preliminary data.</text>
</comment>
<dbReference type="Proteomes" id="UP001054902">
    <property type="component" value="Unassembled WGS sequence"/>
</dbReference>
<evidence type="ECO:0000313" key="5">
    <source>
        <dbReference type="Proteomes" id="UP001054902"/>
    </source>
</evidence>
<dbReference type="AlphaFoldDB" id="A0AAD3CZ62"/>
<evidence type="ECO:0000256" key="1">
    <source>
        <dbReference type="ARBA" id="ARBA00022803"/>
    </source>
</evidence>
<dbReference type="Gene3D" id="1.25.40.10">
    <property type="entry name" value="Tetratricopeptide repeat domain"/>
    <property type="match status" value="1"/>
</dbReference>
<feature type="repeat" description="TPR" evidence="3">
    <location>
        <begin position="333"/>
        <end position="366"/>
    </location>
</feature>
<dbReference type="InterPro" id="IPR011990">
    <property type="entry name" value="TPR-like_helical_dom_sf"/>
</dbReference>
<proteinExistence type="inferred from homology"/>
<accession>A0AAD3CZ62</accession>
<dbReference type="SMART" id="SM00028">
    <property type="entry name" value="TPR"/>
    <property type="match status" value="8"/>
</dbReference>
<dbReference type="Pfam" id="PF13181">
    <property type="entry name" value="TPR_8"/>
    <property type="match status" value="2"/>
</dbReference>
<dbReference type="EMBL" id="BLLK01000047">
    <property type="protein sequence ID" value="GFH54682.1"/>
    <property type="molecule type" value="Genomic_DNA"/>
</dbReference>
<evidence type="ECO:0000256" key="3">
    <source>
        <dbReference type="PROSITE-ProRule" id="PRU00339"/>
    </source>
</evidence>
<dbReference type="SUPFAM" id="SSF48452">
    <property type="entry name" value="TPR-like"/>
    <property type="match status" value="2"/>
</dbReference>
<gene>
    <name evidence="4" type="ORF">CTEN210_11158</name>
</gene>
<reference evidence="4 5" key="1">
    <citation type="journal article" date="2021" name="Sci. Rep.">
        <title>The genome of the diatom Chaetoceros tenuissimus carries an ancient integrated fragment of an extant virus.</title>
        <authorList>
            <person name="Hongo Y."/>
            <person name="Kimura K."/>
            <person name="Takaki Y."/>
            <person name="Yoshida Y."/>
            <person name="Baba S."/>
            <person name="Kobayashi G."/>
            <person name="Nagasaki K."/>
            <person name="Hano T."/>
            <person name="Tomaru Y."/>
        </authorList>
    </citation>
    <scope>NUCLEOTIDE SEQUENCE [LARGE SCALE GENOMIC DNA]</scope>
    <source>
        <strain evidence="4 5">NIES-3715</strain>
    </source>
</reference>